<proteinExistence type="inferred from homology"/>
<dbReference type="SUPFAM" id="SSF53850">
    <property type="entry name" value="Periplasmic binding protein-like II"/>
    <property type="match status" value="1"/>
</dbReference>
<evidence type="ECO:0000259" key="5">
    <source>
        <dbReference type="PROSITE" id="PS50931"/>
    </source>
</evidence>
<dbReference type="Pfam" id="PF03466">
    <property type="entry name" value="LysR_substrate"/>
    <property type="match status" value="1"/>
</dbReference>
<name>A0A7G9R884_9ACTN</name>
<protein>
    <submittedName>
        <fullName evidence="6">LysR family transcriptional regulator</fullName>
    </submittedName>
</protein>
<keyword evidence="7" id="KW-1185">Reference proteome</keyword>
<dbReference type="Gene3D" id="3.40.190.290">
    <property type="match status" value="1"/>
</dbReference>
<dbReference type="InterPro" id="IPR000847">
    <property type="entry name" value="LysR_HTH_N"/>
</dbReference>
<dbReference type="PANTHER" id="PTHR30126:SF39">
    <property type="entry name" value="HTH-TYPE TRANSCRIPTIONAL REGULATOR CYSL"/>
    <property type="match status" value="1"/>
</dbReference>
<organism evidence="6 7">
    <name type="scientific">Nocardioides mesophilus</name>
    <dbReference type="NCBI Taxonomy" id="433659"/>
    <lineage>
        <taxon>Bacteria</taxon>
        <taxon>Bacillati</taxon>
        <taxon>Actinomycetota</taxon>
        <taxon>Actinomycetes</taxon>
        <taxon>Propionibacteriales</taxon>
        <taxon>Nocardioidaceae</taxon>
        <taxon>Nocardioides</taxon>
    </lineage>
</organism>
<comment type="similarity">
    <text evidence="1">Belongs to the LysR transcriptional regulatory family.</text>
</comment>
<dbReference type="InterPro" id="IPR005119">
    <property type="entry name" value="LysR_subst-bd"/>
</dbReference>
<dbReference type="Pfam" id="PF00126">
    <property type="entry name" value="HTH_1"/>
    <property type="match status" value="1"/>
</dbReference>
<keyword evidence="2" id="KW-0805">Transcription regulation</keyword>
<evidence type="ECO:0000256" key="3">
    <source>
        <dbReference type="ARBA" id="ARBA00023125"/>
    </source>
</evidence>
<evidence type="ECO:0000256" key="2">
    <source>
        <dbReference type="ARBA" id="ARBA00023015"/>
    </source>
</evidence>
<dbReference type="EMBL" id="CP060713">
    <property type="protein sequence ID" value="QNN51809.1"/>
    <property type="molecule type" value="Genomic_DNA"/>
</dbReference>
<keyword evidence="3" id="KW-0238">DNA-binding</keyword>
<accession>A0A7G9R884</accession>
<dbReference type="PANTHER" id="PTHR30126">
    <property type="entry name" value="HTH-TYPE TRANSCRIPTIONAL REGULATOR"/>
    <property type="match status" value="1"/>
</dbReference>
<dbReference type="GO" id="GO:0003700">
    <property type="term" value="F:DNA-binding transcription factor activity"/>
    <property type="evidence" value="ECO:0007669"/>
    <property type="project" value="InterPro"/>
</dbReference>
<gene>
    <name evidence="6" type="ORF">H9L09_14840</name>
</gene>
<dbReference type="SUPFAM" id="SSF46785">
    <property type="entry name" value="Winged helix' DNA-binding domain"/>
    <property type="match status" value="1"/>
</dbReference>
<dbReference type="InterPro" id="IPR036388">
    <property type="entry name" value="WH-like_DNA-bd_sf"/>
</dbReference>
<evidence type="ECO:0000256" key="1">
    <source>
        <dbReference type="ARBA" id="ARBA00009437"/>
    </source>
</evidence>
<dbReference type="InterPro" id="IPR036390">
    <property type="entry name" value="WH_DNA-bd_sf"/>
</dbReference>
<dbReference type="AlphaFoldDB" id="A0A7G9R884"/>
<dbReference type="GO" id="GO:0000976">
    <property type="term" value="F:transcription cis-regulatory region binding"/>
    <property type="evidence" value="ECO:0007669"/>
    <property type="project" value="TreeGrafter"/>
</dbReference>
<dbReference type="KEGG" id="nmes:H9L09_14840"/>
<keyword evidence="4" id="KW-0804">Transcription</keyword>
<sequence>MAAPLNLEDLRVLVLVAEQGSIGRAAAQLGFSQPTVSRRMSALERSLRLPLLERSSTGSSLTPTGQVVVDWATKLLESADDFSRSLEVLRGAHRPSVRAAVSMTIAEHHAPQWVGRLRQHHPNITVTLLVQKSARVAELVTSGEVDVGFVESVTLPPALERHRIAWDRLVVAVHPDHPWAEPGRVVSAAEVGQAPLMVREPGSGTRETLEQALKRRGHPLNPGLEMASNTALKSAALAGMGPVVLSTTALAAELASGKLVAVRVARLGLRRPLTAIWRQRPQLSDAALALVETATTAPA</sequence>
<evidence type="ECO:0000256" key="4">
    <source>
        <dbReference type="ARBA" id="ARBA00023163"/>
    </source>
</evidence>
<dbReference type="RefSeq" id="WP_187577651.1">
    <property type="nucleotide sequence ID" value="NZ_CP060713.1"/>
</dbReference>
<reference evidence="6 7" key="1">
    <citation type="submission" date="2020-08" db="EMBL/GenBank/DDBJ databases">
        <title>Genome sequence of Nocardioides mesophilus KACC 16243T.</title>
        <authorList>
            <person name="Hyun D.-W."/>
            <person name="Bae J.-W."/>
        </authorList>
    </citation>
    <scope>NUCLEOTIDE SEQUENCE [LARGE SCALE GENOMIC DNA]</scope>
    <source>
        <strain evidence="6 7">KACC 16243</strain>
    </source>
</reference>
<dbReference type="Proteomes" id="UP000515947">
    <property type="component" value="Chromosome"/>
</dbReference>
<dbReference type="PROSITE" id="PS50931">
    <property type="entry name" value="HTH_LYSR"/>
    <property type="match status" value="1"/>
</dbReference>
<feature type="domain" description="HTH lysR-type" evidence="5">
    <location>
        <begin position="5"/>
        <end position="62"/>
    </location>
</feature>
<dbReference type="Gene3D" id="1.10.10.10">
    <property type="entry name" value="Winged helix-like DNA-binding domain superfamily/Winged helix DNA-binding domain"/>
    <property type="match status" value="1"/>
</dbReference>
<evidence type="ECO:0000313" key="7">
    <source>
        <dbReference type="Proteomes" id="UP000515947"/>
    </source>
</evidence>
<dbReference type="PRINTS" id="PR00039">
    <property type="entry name" value="HTHLYSR"/>
</dbReference>
<dbReference type="FunFam" id="1.10.10.10:FF:000001">
    <property type="entry name" value="LysR family transcriptional regulator"/>
    <property type="match status" value="1"/>
</dbReference>
<evidence type="ECO:0000313" key="6">
    <source>
        <dbReference type="EMBL" id="QNN51809.1"/>
    </source>
</evidence>